<protein>
    <submittedName>
        <fullName evidence="2">Uncharacterized protein</fullName>
    </submittedName>
</protein>
<gene>
    <name evidence="2" type="ORF">MACJ_000002</name>
</gene>
<keyword evidence="1" id="KW-0732">Signal</keyword>
<dbReference type="Proteomes" id="UP000244803">
    <property type="component" value="Chromosome 1"/>
</dbReference>
<proteinExistence type="predicted"/>
<accession>A0A976M3C9</accession>
<evidence type="ECO:0000256" key="1">
    <source>
        <dbReference type="SAM" id="SignalP"/>
    </source>
</evidence>
<name>A0A976M3C9_THEOR</name>
<evidence type="ECO:0000313" key="3">
    <source>
        <dbReference type="Proteomes" id="UP000244803"/>
    </source>
</evidence>
<sequence>MKGAYTFVRFFWIGILIQNSSCFELNIGKTVSYSSGSTQVTVEQKSESQNLYTHKLQKPLQLKEIWNGDKKIYLDPQLVSDQLLLSASVIWSFNRPSIVQLNLDKASLLLLNEHESSLDVQAIFSEAVVTNINPRIHSSTEPLVDVNLSNLQDYVSENATVKVTKLEIRDPRFKRYELRTYNLESAKLRKLLYNEKELAGEPVKGGETNTETPLRISTKDDVYAIRVYSYDGYPLLMEVLYTYSKRAFFGNTPEKKWHQVLFPSSYDPSFPDFLLNKLNYYACKNGFKYTIDIKQKTDSTDQTYKIDNYCIGLDGVETISNNLKVPFYTDTQYKDGIYRCYEHIPSNDRTFFVDHLMDSESVFRIHDTPDFTKFIRVYHRIDSKPYLIVFVDKSNELHCYKYKDKVWNVDETVPKASHERFNDVIRKLLDDLVLDDNRLVSGSILVLTDLKTEYNENYLTTALGSSISSKFIEHNDINVSDQTTTAGSCLRAVRFKMFKHDLTGATRKVLHIGESSALTLELFLYKSNINLHDNTNSKEQPTSLTYNTSSNDLYVYFYGDRDIRPLLICYNNKAYRPSSIDAYLKEWVAVESIKQCDCTGDNGNSKLLETLLDVSNLLNPVNIKNTTGESYVTQDFKNQLIIITLESTNLSCFNKYVHKTQQDYRLGTILHGSNCIKESSGGDNTTCITATSTSSPYNSASEIVAYYHKDDTDHNAPLLVALKNGNKYQPYYLFSSSTSSDKLYQKINEEIDLSEASVSQKIDELFYSRGKFLQVIIGNREGTSTSNTYPAKLYENTGSADERSSTMSITLSGPTDVVGDSRYNGFKCYQHQLSSMPGIKDIGGLKIYLWDDGQKNVKEIKLYSDESGQTPMEKLFYNTCKGNIYVYFYGDRDIRPLLICYNNKAYRPMNKASYDTKWVQVNSIDKCQFETSDNTKILTELDNVVKFLNVIKTHTQADRGKDLKCKLFNIHRHKPIYSKAGDIEICKDENCSNKVLLTDGDYKNHTVLFEELYYNRYDWHFTHPIMLVLHYQGQDKQEQKRYYQFSGFEQDKSKPKDIFELPMYPSESEFLLKLIDDNDVVLNSVTYQIDKKDNSYNSERVTVTVNPDFPCPGFIRYVHRPKEGHTEGKSYILNNKDILLWWDDYNRRSGPINDFQDMRLASVNVYFSPKFEEPLMVAFEKKDPQITWEYFFPERINGLHWQVLDHGASVRLINARFDKRVMHNKVTENRYQRLIEMLKKIEYEIHTAISLFIDKKVNYNKKNVTDWITNTSPQLLMRSNNIEGQPEMITVTERDWKPLKDSGYKVFEHHIDTTHLGLRHDEKVELRVLLPCPTAANKHTDVMLHKPEAEINEDTLTLDMGQQNVNAAYTGGKYNLRPSKNTFTDNSNFVSFTHQGSNNEKMFEGELTLKFKDMGAKFNGDLGDKSENKRMDVYFYSGKMDKFVIAAFPLVGGNKAKYFTYNQFVSHYLSGTSLSLSSLPEVDIDLRESVAELPTTLAELLEQERNKIDEVYYPTLDVLFYKPGQNKFYTYFYGDDERPLVVCYNGRAYRPRKLGDPDPNKQSKVDYTKWYRVSSVTNCVCDGTSPNEPLLKALSDVVGWLNPVQLNPKYVSYLYNFTNGTRKKLENDAYYELHSFIPNVVFKIFITSHNLTCFRKYRYVHNGKGGNNKGNDGSGFRLGNIVYDEASKQHLVLTYDNKKPLSVVSVYYHLYDGNHSHPLLVVLGFKGEEVSEYYKLKSDAVTSKYTWERLLEDGNGSQLLAKLKDDTTLESGLSDIVKELNITLRRSNVNIEDSLNKCGDWPG</sequence>
<feature type="chain" id="PRO_5037709245" evidence="1">
    <location>
        <begin position="23"/>
        <end position="1803"/>
    </location>
</feature>
<evidence type="ECO:0000313" key="2">
    <source>
        <dbReference type="EMBL" id="UKJ87567.2"/>
    </source>
</evidence>
<dbReference type="EMBL" id="CP056065">
    <property type="protein sequence ID" value="UKJ87567.2"/>
    <property type="molecule type" value="Genomic_DNA"/>
</dbReference>
<feature type="signal peptide" evidence="1">
    <location>
        <begin position="1"/>
        <end position="22"/>
    </location>
</feature>
<organism evidence="2 3">
    <name type="scientific">Theileria orientalis</name>
    <dbReference type="NCBI Taxonomy" id="68886"/>
    <lineage>
        <taxon>Eukaryota</taxon>
        <taxon>Sar</taxon>
        <taxon>Alveolata</taxon>
        <taxon>Apicomplexa</taxon>
        <taxon>Aconoidasida</taxon>
        <taxon>Piroplasmida</taxon>
        <taxon>Theileriidae</taxon>
        <taxon>Theileria</taxon>
    </lineage>
</organism>
<reference evidence="2" key="1">
    <citation type="submission" date="2022-07" db="EMBL/GenBank/DDBJ databases">
        <title>Evaluation of T. orientalis genome assembly methods using nanopore sequencing and analysis of variation between genomes.</title>
        <authorList>
            <person name="Yam J."/>
            <person name="Micallef M.L."/>
            <person name="Liu M."/>
            <person name="Djordjevic S.P."/>
            <person name="Bogema D.R."/>
            <person name="Jenkins C."/>
        </authorList>
    </citation>
    <scope>NUCLEOTIDE SEQUENCE</scope>
    <source>
        <strain evidence="2">Fish Creek</strain>
    </source>
</reference>